<dbReference type="OrthoDB" id="1118734at2"/>
<protein>
    <recommendedName>
        <fullName evidence="3">DUF2490 domain-containing protein</fullName>
    </recommendedName>
</protein>
<dbReference type="STRING" id="153721.MYP_3753"/>
<accession>A0A098LK07</accession>
<dbReference type="SUPFAM" id="SSF56935">
    <property type="entry name" value="Porins"/>
    <property type="match status" value="1"/>
</dbReference>
<dbReference type="InterPro" id="IPR019619">
    <property type="entry name" value="DUF2490"/>
</dbReference>
<gene>
    <name evidence="1" type="ORF">MYP_3753</name>
</gene>
<evidence type="ECO:0000313" key="2">
    <source>
        <dbReference type="Proteomes" id="UP000030185"/>
    </source>
</evidence>
<comment type="caution">
    <text evidence="1">The sequence shown here is derived from an EMBL/GenBank/DDBJ whole genome shotgun (WGS) entry which is preliminary data.</text>
</comment>
<dbReference type="Pfam" id="PF10677">
    <property type="entry name" value="DUF2490"/>
    <property type="match status" value="1"/>
</dbReference>
<dbReference type="AlphaFoldDB" id="A0A098LK07"/>
<dbReference type="eggNOG" id="COG2067">
    <property type="taxonomic scope" value="Bacteria"/>
</dbReference>
<dbReference type="EMBL" id="BBLT01000008">
    <property type="protein sequence ID" value="GAL86523.1"/>
    <property type="molecule type" value="Genomic_DNA"/>
</dbReference>
<reference evidence="1 2" key="1">
    <citation type="submission" date="2014-09" db="EMBL/GenBank/DDBJ databases">
        <title>Sporocytophaga myxococcoides PG-01 genome sequencing.</title>
        <authorList>
            <person name="Liu L."/>
            <person name="Gao P.J."/>
            <person name="Chen G.J."/>
            <person name="Wang L.S."/>
        </authorList>
    </citation>
    <scope>NUCLEOTIDE SEQUENCE [LARGE SCALE GENOMIC DNA]</scope>
    <source>
        <strain evidence="1 2">PG-01</strain>
    </source>
</reference>
<evidence type="ECO:0008006" key="3">
    <source>
        <dbReference type="Google" id="ProtNLM"/>
    </source>
</evidence>
<organism evidence="1 2">
    <name type="scientific">Sporocytophaga myxococcoides</name>
    <dbReference type="NCBI Taxonomy" id="153721"/>
    <lineage>
        <taxon>Bacteria</taxon>
        <taxon>Pseudomonadati</taxon>
        <taxon>Bacteroidota</taxon>
        <taxon>Cytophagia</taxon>
        <taxon>Cytophagales</taxon>
        <taxon>Cytophagaceae</taxon>
        <taxon>Sporocytophaga</taxon>
    </lineage>
</organism>
<dbReference type="RefSeq" id="WP_045466567.1">
    <property type="nucleotide sequence ID" value="NZ_BBLT01000008.1"/>
</dbReference>
<name>A0A098LK07_9BACT</name>
<evidence type="ECO:0000313" key="1">
    <source>
        <dbReference type="EMBL" id="GAL86523.1"/>
    </source>
</evidence>
<proteinExistence type="predicted"/>
<keyword evidence="2" id="KW-1185">Reference proteome</keyword>
<dbReference type="Proteomes" id="UP000030185">
    <property type="component" value="Unassembled WGS sequence"/>
</dbReference>
<sequence>MKQALFSFIIVYLFLSFEMQGQIPTKQTHEREQLWLGYFNQTRLSNHWGFWLDLHYRLTDHFVERPFQLLVRPALTYFVSDNFRLNLGYAFVEHYPGKGLNTIRPENRTWQQIWWRQKYIRFQTLQWIRLEERFNRKVVNDKLQSSTTFNFRLRYNLSLFVPLKGKDIVAKTPFFIIMDELFVNFGKNIVYNYFDQNRFFIGFGYQFTPHLNVHLGYMNVFQQEASGNKYISTNAVRLFVFHSLDFRKHDQ</sequence>